<dbReference type="InterPro" id="IPR013424">
    <property type="entry name" value="Ice-binding_C"/>
</dbReference>
<dbReference type="EMBL" id="WWCS01000007">
    <property type="protein sequence ID" value="MYN40260.1"/>
    <property type="molecule type" value="Genomic_DNA"/>
</dbReference>
<organism evidence="3 4">
    <name type="scientific">Duganella margarita</name>
    <dbReference type="NCBI Taxonomy" id="2692170"/>
    <lineage>
        <taxon>Bacteria</taxon>
        <taxon>Pseudomonadati</taxon>
        <taxon>Pseudomonadota</taxon>
        <taxon>Betaproteobacteria</taxon>
        <taxon>Burkholderiales</taxon>
        <taxon>Oxalobacteraceae</taxon>
        <taxon>Telluria group</taxon>
        <taxon>Duganella</taxon>
    </lineage>
</organism>
<name>A0ABW9WHJ0_9BURK</name>
<protein>
    <submittedName>
        <fullName evidence="3">PEPxxWA-CTERM sorting domain-containing protein</fullName>
    </submittedName>
</protein>
<dbReference type="NCBIfam" id="NF035944">
    <property type="entry name" value="PEPxxWA-CTERM"/>
    <property type="match status" value="1"/>
</dbReference>
<gene>
    <name evidence="3" type="ORF">GTP55_12825</name>
</gene>
<evidence type="ECO:0000313" key="3">
    <source>
        <dbReference type="EMBL" id="MYN40260.1"/>
    </source>
</evidence>
<comment type="caution">
    <text evidence="3">The sequence shown here is derived from an EMBL/GenBank/DDBJ whole genome shotgun (WGS) entry which is preliminary data.</text>
</comment>
<feature type="chain" id="PRO_5045145667" evidence="1">
    <location>
        <begin position="25"/>
        <end position="220"/>
    </location>
</feature>
<sequence>MNQQFALKAVVLAATLVFAQASQAINIESKSAVLYFNADSSIFGSPATTVEPWNLVNGSSSVLAFCIDPLTWGIPSVTNYGASSYAPSELVRNLYESSYSQIFVGGVYNENKAAAFQLALWSVTNPANSVVLAETGGVFDHNDEISHDANTWVQAAKDYQFNGAAQYSYTEYKSLDHSSQTVLTVSAVPEPESWAMMMVGVGLVGFMGRRKSKKSEQFAA</sequence>
<reference evidence="3 4" key="1">
    <citation type="submission" date="2019-12" db="EMBL/GenBank/DDBJ databases">
        <title>Novel species isolated from a subtropical stream in China.</title>
        <authorList>
            <person name="Lu H."/>
        </authorList>
    </citation>
    <scope>NUCLEOTIDE SEQUENCE [LARGE SCALE GENOMIC DNA]</scope>
    <source>
        <strain evidence="3 4">FT109W</strain>
    </source>
</reference>
<feature type="signal peptide" evidence="1">
    <location>
        <begin position="1"/>
        <end position="24"/>
    </location>
</feature>
<feature type="domain" description="Ice-binding protein C-terminal" evidence="2">
    <location>
        <begin position="187"/>
        <end position="211"/>
    </location>
</feature>
<dbReference type="RefSeq" id="WP_161045327.1">
    <property type="nucleotide sequence ID" value="NZ_WWCS01000007.1"/>
</dbReference>
<keyword evidence="1" id="KW-0732">Signal</keyword>
<dbReference type="Proteomes" id="UP000466332">
    <property type="component" value="Unassembled WGS sequence"/>
</dbReference>
<evidence type="ECO:0000259" key="2">
    <source>
        <dbReference type="Pfam" id="PF07589"/>
    </source>
</evidence>
<keyword evidence="4" id="KW-1185">Reference proteome</keyword>
<dbReference type="NCBIfam" id="TIGR02595">
    <property type="entry name" value="PEP_CTERM"/>
    <property type="match status" value="1"/>
</dbReference>
<evidence type="ECO:0000313" key="4">
    <source>
        <dbReference type="Proteomes" id="UP000466332"/>
    </source>
</evidence>
<accession>A0ABW9WHJ0</accession>
<proteinExistence type="predicted"/>
<dbReference type="Pfam" id="PF07589">
    <property type="entry name" value="PEP-CTERM"/>
    <property type="match status" value="1"/>
</dbReference>
<evidence type="ECO:0000256" key="1">
    <source>
        <dbReference type="SAM" id="SignalP"/>
    </source>
</evidence>